<keyword evidence="2" id="KW-0472">Membrane</keyword>
<keyword evidence="2" id="KW-0812">Transmembrane</keyword>
<evidence type="ECO:0000313" key="3">
    <source>
        <dbReference type="EMBL" id="SEB89851.1"/>
    </source>
</evidence>
<dbReference type="AlphaFoldDB" id="A0A1H4N3H4"/>
<gene>
    <name evidence="3" type="ORF">SAMN05444171_0179</name>
</gene>
<evidence type="ECO:0008006" key="5">
    <source>
        <dbReference type="Google" id="ProtNLM"/>
    </source>
</evidence>
<accession>A0A1H4N3H4</accession>
<protein>
    <recommendedName>
        <fullName evidence="5">Cell division and transport-associated protein TolA</fullName>
    </recommendedName>
</protein>
<organism evidence="3 4">
    <name type="scientific">Bradyrhizobium lablabi</name>
    <dbReference type="NCBI Taxonomy" id="722472"/>
    <lineage>
        <taxon>Bacteria</taxon>
        <taxon>Pseudomonadati</taxon>
        <taxon>Pseudomonadota</taxon>
        <taxon>Alphaproteobacteria</taxon>
        <taxon>Hyphomicrobiales</taxon>
        <taxon>Nitrobacteraceae</taxon>
        <taxon>Bradyrhizobium</taxon>
    </lineage>
</organism>
<evidence type="ECO:0000256" key="1">
    <source>
        <dbReference type="SAM" id="MobiDB-lite"/>
    </source>
</evidence>
<dbReference type="Gene3D" id="3.30.1150.10">
    <property type="match status" value="1"/>
</dbReference>
<dbReference type="EMBL" id="FNTI01000001">
    <property type="protein sequence ID" value="SEB89851.1"/>
    <property type="molecule type" value="Genomic_DNA"/>
</dbReference>
<dbReference type="Proteomes" id="UP000183208">
    <property type="component" value="Unassembled WGS sequence"/>
</dbReference>
<sequence>MLAVRGNFETCSGTMNLRRIIPTDITVSAIVHLSLLTLLLLFSEVHQFGSVTAETMAVEIVAPQDIPQEPTTEKQPEPVPTPTPTPLPDFSLFDNKSAPPSAAQPAAKSQPAARQQKQAALAAPPAAQPQPAAPLQPAAPPQQPAAPAYKQPEPDLTLKYQVMLGLPPDLSPTLPAAPQGLAKSDDNFDAPATQDADVASSVVTAFRRHLRTCLKLPPSLAASDDVRVKLRVMMTQRGTLAGDPILIEASASMKGPLLMQGAVQALQACQPYAMLPADRYGEWKVLDLSFTPRDFGGAS</sequence>
<name>A0A1H4N3H4_9BRAD</name>
<feature type="compositionally biased region" description="Pro residues" evidence="1">
    <location>
        <begin position="77"/>
        <end position="87"/>
    </location>
</feature>
<reference evidence="3 4" key="1">
    <citation type="submission" date="2016-10" db="EMBL/GenBank/DDBJ databases">
        <authorList>
            <person name="de Groot N.N."/>
        </authorList>
    </citation>
    <scope>NUCLEOTIDE SEQUENCE [LARGE SCALE GENOMIC DNA]</scope>
    <source>
        <strain evidence="3 4">GAS522</strain>
    </source>
</reference>
<proteinExistence type="predicted"/>
<keyword evidence="2" id="KW-1133">Transmembrane helix</keyword>
<evidence type="ECO:0000313" key="4">
    <source>
        <dbReference type="Proteomes" id="UP000183208"/>
    </source>
</evidence>
<feature type="compositionally biased region" description="Pro residues" evidence="1">
    <location>
        <begin position="126"/>
        <end position="144"/>
    </location>
</feature>
<evidence type="ECO:0000256" key="2">
    <source>
        <dbReference type="SAM" id="Phobius"/>
    </source>
</evidence>
<feature type="transmembrane region" description="Helical" evidence="2">
    <location>
        <begin position="21"/>
        <end position="42"/>
    </location>
</feature>
<feature type="region of interest" description="Disordered" evidence="1">
    <location>
        <begin position="63"/>
        <end position="150"/>
    </location>
</feature>
<feature type="compositionally biased region" description="Low complexity" evidence="1">
    <location>
        <begin position="98"/>
        <end position="125"/>
    </location>
</feature>